<gene>
    <name evidence="1" type="ORF">N1M2_31</name>
</gene>
<reference evidence="1 2" key="1">
    <citation type="submission" date="2019-11" db="EMBL/GenBank/DDBJ databases">
        <authorList>
            <person name="Lewis R."/>
            <person name="Clooney A.G."/>
            <person name="Stockdale S.R."/>
            <person name="Buttimer C."/>
            <person name="Draper L.A."/>
            <person name="Ross R.P."/>
            <person name="Hill C."/>
        </authorList>
    </citation>
    <scope>NUCLEOTIDE SEQUENCE [LARGE SCALE GENOMIC DNA]</scope>
</reference>
<sequence>MLQNQNEQPIALFSHTMTFPGVPLENLVSSISLLLSAYGVSHQLPVSPTFTSEGLTSGDNNRDQRFVTEYMQFKLMLEDLSRQYTTVQCTAQSNGASVYLRFSCY</sequence>
<name>A0A6B7ZF74_9CAUD</name>
<dbReference type="Proteomes" id="UP000464669">
    <property type="component" value="Segment"/>
</dbReference>
<evidence type="ECO:0000313" key="2">
    <source>
        <dbReference type="Proteomes" id="UP000464669"/>
    </source>
</evidence>
<evidence type="ECO:0000313" key="1">
    <source>
        <dbReference type="EMBL" id="QGH71894.1"/>
    </source>
</evidence>
<protein>
    <submittedName>
        <fullName evidence="1">Uncharacterized protein</fullName>
    </submittedName>
</protein>
<dbReference type="EMBL" id="MN642089">
    <property type="protein sequence ID" value="QGH71894.1"/>
    <property type="molecule type" value="Genomic_DNA"/>
</dbReference>
<accession>A0A6B7ZF74</accession>
<proteinExistence type="predicted"/>
<keyword evidence="2" id="KW-1185">Reference proteome</keyword>
<organism evidence="1 2">
    <name type="scientific">Klebsiella phage N1M2</name>
    <dbReference type="NCBI Taxonomy" id="2664939"/>
    <lineage>
        <taxon>Viruses</taxon>
        <taxon>Duplodnaviria</taxon>
        <taxon>Heunggongvirae</taxon>
        <taxon>Uroviricota</taxon>
        <taxon>Caudoviricetes</taxon>
        <taxon>Chimalliviridae</taxon>
        <taxon>Nimduovirus</taxon>
        <taxon>Nimduovirus N1M2</taxon>
    </lineage>
</organism>